<proteinExistence type="predicted"/>
<gene>
    <name evidence="1" type="ORF">AAL_02693</name>
</gene>
<dbReference type="EMBL" id="AZGY01000004">
    <property type="protein sequence ID" value="KZZ99142.1"/>
    <property type="molecule type" value="Genomic_DNA"/>
</dbReference>
<keyword evidence="2" id="KW-1185">Reference proteome</keyword>
<dbReference type="STRING" id="1081109.A0A162IVU3"/>
<comment type="caution">
    <text evidence="1">The sequence shown here is derived from an EMBL/GenBank/DDBJ whole genome shotgun (WGS) entry which is preliminary data.</text>
</comment>
<dbReference type="Proteomes" id="UP000078544">
    <property type="component" value="Unassembled WGS sequence"/>
</dbReference>
<organism evidence="1 2">
    <name type="scientific">Moelleriella libera RCEF 2490</name>
    <dbReference type="NCBI Taxonomy" id="1081109"/>
    <lineage>
        <taxon>Eukaryota</taxon>
        <taxon>Fungi</taxon>
        <taxon>Dikarya</taxon>
        <taxon>Ascomycota</taxon>
        <taxon>Pezizomycotina</taxon>
        <taxon>Sordariomycetes</taxon>
        <taxon>Hypocreomycetidae</taxon>
        <taxon>Hypocreales</taxon>
        <taxon>Clavicipitaceae</taxon>
        <taxon>Moelleriella</taxon>
    </lineage>
</organism>
<accession>A0A162IVU3</accession>
<dbReference type="OrthoDB" id="5417628at2759"/>
<name>A0A162IVU3_9HYPO</name>
<dbReference type="AlphaFoldDB" id="A0A162IVU3"/>
<reference evidence="1 2" key="1">
    <citation type="journal article" date="2016" name="Genome Biol. Evol.">
        <title>Divergent and convergent evolution of fungal pathogenicity.</title>
        <authorList>
            <person name="Shang Y."/>
            <person name="Xiao G."/>
            <person name="Zheng P."/>
            <person name="Cen K."/>
            <person name="Zhan S."/>
            <person name="Wang C."/>
        </authorList>
    </citation>
    <scope>NUCLEOTIDE SEQUENCE [LARGE SCALE GENOMIC DNA]</scope>
    <source>
        <strain evidence="1 2">RCEF 2490</strain>
    </source>
</reference>
<sequence length="144" mass="16104">MASDFARSYSNSPKDVKFEARLFIDGRIAASTTLDGRSLWPHIIALAWNAPPSSELGPLRFPTFRRELLRQDWWMPADDLGRIKLILSEGFTRDSTSNPFERVRNIVAFSFQHAPLGVSYSHLSISPMLTAVPRTLGGLVDCLA</sequence>
<evidence type="ECO:0000313" key="1">
    <source>
        <dbReference type="EMBL" id="KZZ99142.1"/>
    </source>
</evidence>
<protein>
    <submittedName>
        <fullName evidence="1">Uncharacterized protein</fullName>
    </submittedName>
</protein>
<evidence type="ECO:0000313" key="2">
    <source>
        <dbReference type="Proteomes" id="UP000078544"/>
    </source>
</evidence>